<dbReference type="Proteomes" id="UP001596011">
    <property type="component" value="Unassembled WGS sequence"/>
</dbReference>
<evidence type="ECO:0000259" key="1">
    <source>
        <dbReference type="Pfam" id="PF11706"/>
    </source>
</evidence>
<feature type="domain" description="Zinc finger CGNR" evidence="1">
    <location>
        <begin position="124"/>
        <end position="164"/>
    </location>
</feature>
<accession>A0ABV9HJB1</accession>
<dbReference type="EMBL" id="JBHSFI010000005">
    <property type="protein sequence ID" value="MFC4630232.1"/>
    <property type="molecule type" value="Genomic_DNA"/>
</dbReference>
<dbReference type="InterPro" id="IPR010852">
    <property type="entry name" value="ABATE"/>
</dbReference>
<evidence type="ECO:0000313" key="3">
    <source>
        <dbReference type="Proteomes" id="UP001596011"/>
    </source>
</evidence>
<protein>
    <submittedName>
        <fullName evidence="2">CGNR zinc finger domain-containing protein</fullName>
    </submittedName>
</protein>
<comment type="caution">
    <text evidence="2">The sequence shown here is derived from an EMBL/GenBank/DDBJ whole genome shotgun (WGS) entry which is preliminary data.</text>
</comment>
<dbReference type="InterPro" id="IPR021005">
    <property type="entry name" value="Znf_CGNR"/>
</dbReference>
<name>A0ABV9HJB1_9MICO</name>
<dbReference type="Pfam" id="PF11706">
    <property type="entry name" value="zf-CGNR"/>
    <property type="match status" value="1"/>
</dbReference>
<evidence type="ECO:0000313" key="2">
    <source>
        <dbReference type="EMBL" id="MFC4630232.1"/>
    </source>
</evidence>
<gene>
    <name evidence="2" type="ORF">ACFO6V_18435</name>
</gene>
<dbReference type="SUPFAM" id="SSF160904">
    <property type="entry name" value="Jann2411-like"/>
    <property type="match status" value="1"/>
</dbReference>
<dbReference type="InterPro" id="IPR023286">
    <property type="entry name" value="ABATE_dom_sf"/>
</dbReference>
<dbReference type="RefSeq" id="WP_377137740.1">
    <property type="nucleotide sequence ID" value="NZ_JBHSFI010000005.1"/>
</dbReference>
<dbReference type="Gene3D" id="1.10.3300.10">
    <property type="entry name" value="Jann2411-like domain"/>
    <property type="match status" value="1"/>
</dbReference>
<sequence length="168" mass="18017">MTGTALSVALVNLDGAGDWSRDAALGVLLDHHVRRADLTDGAAHELRTWTRALRRVFEAGSPDQRCDAVNALLAAGAGRPYLTTHDGLRPHLHFAPDSDDVVGRVKAVTAGSLSFFTVEAEGARLGVCARTGCGTVFVDTSRNGRRVYCTARCGNYDAVTRHRTARRS</sequence>
<proteinExistence type="predicted"/>
<dbReference type="PANTHER" id="PTHR35525:SF3">
    <property type="entry name" value="BLL6575 PROTEIN"/>
    <property type="match status" value="1"/>
</dbReference>
<reference evidence="3" key="1">
    <citation type="journal article" date="2019" name="Int. J. Syst. Evol. Microbiol.">
        <title>The Global Catalogue of Microorganisms (GCM) 10K type strain sequencing project: providing services to taxonomists for standard genome sequencing and annotation.</title>
        <authorList>
            <consortium name="The Broad Institute Genomics Platform"/>
            <consortium name="The Broad Institute Genome Sequencing Center for Infectious Disease"/>
            <person name="Wu L."/>
            <person name="Ma J."/>
        </authorList>
    </citation>
    <scope>NUCLEOTIDE SEQUENCE [LARGE SCALE GENOMIC DNA]</scope>
    <source>
        <strain evidence="3">CCUG 42722</strain>
    </source>
</reference>
<dbReference type="Pfam" id="PF07336">
    <property type="entry name" value="ABATE"/>
    <property type="match status" value="1"/>
</dbReference>
<dbReference type="PANTHER" id="PTHR35525">
    <property type="entry name" value="BLL6575 PROTEIN"/>
    <property type="match status" value="1"/>
</dbReference>
<keyword evidence="3" id="KW-1185">Reference proteome</keyword>
<organism evidence="2 3">
    <name type="scientific">Promicromonospora alba</name>
    <dbReference type="NCBI Taxonomy" id="1616110"/>
    <lineage>
        <taxon>Bacteria</taxon>
        <taxon>Bacillati</taxon>
        <taxon>Actinomycetota</taxon>
        <taxon>Actinomycetes</taxon>
        <taxon>Micrococcales</taxon>
        <taxon>Promicromonosporaceae</taxon>
        <taxon>Promicromonospora</taxon>
    </lineage>
</organism>